<dbReference type="InterPro" id="IPR017907">
    <property type="entry name" value="Znf_RING_CS"/>
</dbReference>
<dbReference type="eggNOG" id="ENOG502RT0A">
    <property type="taxonomic scope" value="Eukaryota"/>
</dbReference>
<feature type="region of interest" description="Disordered" evidence="6">
    <location>
        <begin position="715"/>
        <end position="741"/>
    </location>
</feature>
<feature type="coiled-coil region" evidence="5">
    <location>
        <begin position="318"/>
        <end position="348"/>
    </location>
</feature>
<feature type="region of interest" description="Disordered" evidence="6">
    <location>
        <begin position="782"/>
        <end position="810"/>
    </location>
</feature>
<dbReference type="Proteomes" id="UP000009168">
    <property type="component" value="Unassembled WGS sequence"/>
</dbReference>
<feature type="region of interest" description="Disordered" evidence="6">
    <location>
        <begin position="1307"/>
        <end position="1358"/>
    </location>
</feature>
<dbReference type="Gene3D" id="3.30.160.60">
    <property type="entry name" value="Classic Zinc Finger"/>
    <property type="match status" value="1"/>
</dbReference>
<evidence type="ECO:0000313" key="10">
    <source>
        <dbReference type="Proteomes" id="UP000009168"/>
    </source>
</evidence>
<dbReference type="InterPro" id="IPR006571">
    <property type="entry name" value="TLDc_dom"/>
</dbReference>
<dbReference type="InParanoid" id="Q22SJ9"/>
<dbReference type="HOGENOM" id="CLU_243478_0_0_1"/>
<feature type="compositionally biased region" description="Polar residues" evidence="6">
    <location>
        <begin position="644"/>
        <end position="670"/>
    </location>
</feature>
<evidence type="ECO:0000256" key="1">
    <source>
        <dbReference type="ARBA" id="ARBA00022723"/>
    </source>
</evidence>
<dbReference type="GO" id="GO:0008270">
    <property type="term" value="F:zinc ion binding"/>
    <property type="evidence" value="ECO:0007669"/>
    <property type="project" value="UniProtKB-KW"/>
</dbReference>
<protein>
    <submittedName>
        <fullName evidence="9">B-box zinc finger protein</fullName>
    </submittedName>
</protein>
<gene>
    <name evidence="9" type="ORF">TTHERM_00001380</name>
</gene>
<evidence type="ECO:0000256" key="5">
    <source>
        <dbReference type="SAM" id="Coils"/>
    </source>
</evidence>
<evidence type="ECO:0000256" key="2">
    <source>
        <dbReference type="ARBA" id="ARBA00022771"/>
    </source>
</evidence>
<feature type="compositionally biased region" description="Low complexity" evidence="6">
    <location>
        <begin position="1226"/>
        <end position="1247"/>
    </location>
</feature>
<feature type="domain" description="TLDc" evidence="8">
    <location>
        <begin position="1419"/>
        <end position="1600"/>
    </location>
</feature>
<dbReference type="RefSeq" id="XP_001008018.2">
    <property type="nucleotide sequence ID" value="XM_001008018.2"/>
</dbReference>
<feature type="compositionally biased region" description="Polar residues" evidence="6">
    <location>
        <begin position="1248"/>
        <end position="1270"/>
    </location>
</feature>
<feature type="domain" description="B box-type" evidence="7">
    <location>
        <begin position="193"/>
        <end position="235"/>
    </location>
</feature>
<feature type="compositionally biased region" description="Polar residues" evidence="6">
    <location>
        <begin position="1094"/>
        <end position="1105"/>
    </location>
</feature>
<feature type="compositionally biased region" description="Low complexity" evidence="6">
    <location>
        <begin position="423"/>
        <end position="437"/>
    </location>
</feature>
<feature type="compositionally biased region" description="Polar residues" evidence="6">
    <location>
        <begin position="526"/>
        <end position="577"/>
    </location>
</feature>
<evidence type="ECO:0000256" key="6">
    <source>
        <dbReference type="SAM" id="MobiDB-lite"/>
    </source>
</evidence>
<feature type="region of interest" description="Disordered" evidence="6">
    <location>
        <begin position="416"/>
        <end position="473"/>
    </location>
</feature>
<dbReference type="PROSITE" id="PS50119">
    <property type="entry name" value="ZF_BBOX"/>
    <property type="match status" value="1"/>
</dbReference>
<dbReference type="SUPFAM" id="SSF57845">
    <property type="entry name" value="B-box zinc-binding domain"/>
    <property type="match status" value="1"/>
</dbReference>
<evidence type="ECO:0000259" key="7">
    <source>
        <dbReference type="PROSITE" id="PS50119"/>
    </source>
</evidence>
<feature type="compositionally biased region" description="Polar residues" evidence="6">
    <location>
        <begin position="585"/>
        <end position="633"/>
    </location>
</feature>
<feature type="region of interest" description="Disordered" evidence="6">
    <location>
        <begin position="1226"/>
        <end position="1270"/>
    </location>
</feature>
<dbReference type="STRING" id="312017.Q22SJ9"/>
<dbReference type="Gene3D" id="3.30.40.10">
    <property type="entry name" value="Zinc/RING finger domain, C3HC4 (zinc finger)"/>
    <property type="match status" value="1"/>
</dbReference>
<name>Q22SJ9_TETTS</name>
<sequence length="1601" mass="184209">MSQSKLTLQQNFSQKNLVQSQTVGSFNGNYQCIFCNIINQNPLFLQCNHSICWNCADQSKINLINSISSETIQQIECRSCKQITQFSNITELYRLGSPQRENKIQESQVINNSPPQRNEEQILQSQAGQSLQNYSLQQSPLKRSLKQNKIGSNNEQTNSSFLKKSLSKQSAQQVSENYESENPIFETLKPQIIEANICCEHGEEISLFCNTERLLCCVQCVYQTQIHKKHNVVPIKQALQHLREDNLIFINSCREKVSLIDEAIKNCQFNKNKLQQLVNQYRSMIQQEFDKLIQIIQKREEEALSHIQNFHDTSFKDYESKQENLQFLKNCIKEYSELDRAQESAQQETTIYLFSIQNMLKNSIKNFQIKTPVLKCDTIEIVEMNSRHQIQNELQNLGKSKVKSYLASAMIQTQQTSAKKQPTNNNTNININTTLNTAKTQSRSRSPIMQQKEVQAQTTPKAVKKSPNQKSYLSNVKCSSKEYQWKEMANKMNTLAEGISQAQRPISPLSTEPHQKERMVKRLKPSRSSLNFSSNKQLSQATPKQKQTPLQNDLVQNNNVKKPTNSALSPAPSQKSLNKGLEIKTNISPNFNENNSRRSVTPNSFNKQQGFNSNLGYSGNYKSQITPKRSSGYNPFVKDKGQAKKNSNYQSRGSQKGEENYQTTSQNNNFEQNPISEIRDKFEQFSNIQDNNHNRNRSESPMYINVNEFQTKSATYKSQHDMRALKQNSSNSNLKNTPIQSSVGVPISSNLQSTQFNQQQKSLSYQNLHQIRQSSDLKLIQNSQQQLQQASQNSTPTLKAEKAQTPTSQNLLQSSQTAAFSQLTSNVYTNESPLVSSQQNEEQLKKIQSGQILDQTSYFQQLGQEKEKQISGSYNQQYLVDLNTISNDQNLIRKDIHSSYQQQQLIQQQQQEQQQQQQQMNTNQLQQFSIIPNQQQMLINGSQQFQNYQVNNQLNYEQQIQLQKSYGQQGQQQQILTGSLVQKQQQSINEVEKTNDTLFQNQRSSIYNYQHEPDAFSPFKQQNQLSPIVKQQINSQYLENQSNIQSPPTNYFPQQFNVSNQIQNDISHDQVGDKQFNLNQQIVSSFNNGNNNNQVQHPSQQYQNQEDQRINNIQQSNNTSLNNLQANKSYEQQLKNSISINESQNKNIILEQNQQNLNISRSQSQNQNLQKAPSFEKSPDVRQMAQPIAIINQNQVTNQQQQIQQQQQNYEQQYLQVMPQTIEQNQQQQLISSNSQNQTSSSQNDNNVLNSQFSFTPSSQNFTNNNQEQKQEQVTVFNTINNGTQYQMQQQQFNQRGEFEFNQINQNNQYQNNPDDNSFNLPTPTQLSFQNQEQVQSSYIERTSNNTSSNNTAQQQQIYKTQSQNFAPTFPHNNSNNNSNNQYILIQQQEQLQEINTGFAQHNNNQVEQQASLNVNQLSVFSDSHIFTYSLQTNPQCTKILPPNIKKAKLLYRLTEDGANSQIFHRKCDGQGPTITFVKANGEHIFGYYLPIAFCRSDQYSTTDKCYIFTAQNSQNIPPTKFEIRPEKKFISIYQNSKNPCLGSTLNGKQDLIINFDNPEKSCSNLGYAYKIDSNIVSDKILAGQYTDWNVSEIEVYSLTM</sequence>
<feature type="region of interest" description="Disordered" evidence="6">
    <location>
        <begin position="499"/>
        <end position="670"/>
    </location>
</feature>
<dbReference type="PROSITE" id="PS00518">
    <property type="entry name" value="ZF_RING_1"/>
    <property type="match status" value="1"/>
</dbReference>
<keyword evidence="10" id="KW-1185">Reference proteome</keyword>
<evidence type="ECO:0000313" key="9">
    <source>
        <dbReference type="EMBL" id="EAR87773.2"/>
    </source>
</evidence>
<proteinExistence type="predicted"/>
<feature type="compositionally biased region" description="Polar residues" evidence="6">
    <location>
        <begin position="1162"/>
        <end position="1171"/>
    </location>
</feature>
<evidence type="ECO:0000256" key="3">
    <source>
        <dbReference type="ARBA" id="ARBA00022833"/>
    </source>
</evidence>
<dbReference type="KEGG" id="tet:TTHERM_00001380"/>
<keyword evidence="1" id="KW-0479">Metal-binding</keyword>
<feature type="compositionally biased region" description="Low complexity" evidence="6">
    <location>
        <begin position="1343"/>
        <end position="1357"/>
    </location>
</feature>
<dbReference type="InterPro" id="IPR000315">
    <property type="entry name" value="Znf_B-box"/>
</dbReference>
<keyword evidence="2 4" id="KW-0863">Zinc-finger</keyword>
<feature type="compositionally biased region" description="Polar residues" evidence="6">
    <location>
        <begin position="500"/>
        <end position="512"/>
    </location>
</feature>
<keyword evidence="5" id="KW-0175">Coiled coil</keyword>
<dbReference type="Pfam" id="PF00643">
    <property type="entry name" value="zf-B_box"/>
    <property type="match status" value="1"/>
</dbReference>
<dbReference type="OrthoDB" id="299389at2759"/>
<evidence type="ECO:0000256" key="4">
    <source>
        <dbReference type="PROSITE-ProRule" id="PRU00024"/>
    </source>
</evidence>
<dbReference type="PROSITE" id="PS51886">
    <property type="entry name" value="TLDC"/>
    <property type="match status" value="1"/>
</dbReference>
<feature type="region of interest" description="Disordered" evidence="6">
    <location>
        <begin position="1162"/>
        <end position="1181"/>
    </location>
</feature>
<organism evidence="9 10">
    <name type="scientific">Tetrahymena thermophila (strain SB210)</name>
    <dbReference type="NCBI Taxonomy" id="312017"/>
    <lineage>
        <taxon>Eukaryota</taxon>
        <taxon>Sar</taxon>
        <taxon>Alveolata</taxon>
        <taxon>Ciliophora</taxon>
        <taxon>Intramacronucleata</taxon>
        <taxon>Oligohymenophorea</taxon>
        <taxon>Hymenostomatida</taxon>
        <taxon>Tetrahymenina</taxon>
        <taxon>Tetrahymenidae</taxon>
        <taxon>Tetrahymena</taxon>
    </lineage>
</organism>
<feature type="compositionally biased region" description="Polar residues" evidence="6">
    <location>
        <begin position="1314"/>
        <end position="1342"/>
    </location>
</feature>
<dbReference type="GeneID" id="7832367"/>
<evidence type="ECO:0000259" key="8">
    <source>
        <dbReference type="PROSITE" id="PS51886"/>
    </source>
</evidence>
<dbReference type="InterPro" id="IPR013083">
    <property type="entry name" value="Znf_RING/FYVE/PHD"/>
</dbReference>
<dbReference type="SUPFAM" id="SSF57850">
    <property type="entry name" value="RING/U-box"/>
    <property type="match status" value="1"/>
</dbReference>
<keyword evidence="3" id="KW-0862">Zinc</keyword>
<accession>Q22SJ9</accession>
<feature type="compositionally biased region" description="Low complexity" evidence="6">
    <location>
        <begin position="782"/>
        <end position="794"/>
    </location>
</feature>
<feature type="region of interest" description="Disordered" evidence="6">
    <location>
        <begin position="1084"/>
        <end position="1105"/>
    </location>
</feature>
<dbReference type="SMART" id="SM00584">
    <property type="entry name" value="TLDc"/>
    <property type="match status" value="1"/>
</dbReference>
<dbReference type="SMART" id="SM00336">
    <property type="entry name" value="BBOX"/>
    <property type="match status" value="1"/>
</dbReference>
<feature type="compositionally biased region" description="Polar residues" evidence="6">
    <location>
        <begin position="438"/>
        <end position="473"/>
    </location>
</feature>
<dbReference type="EMBL" id="GG662845">
    <property type="protein sequence ID" value="EAR87773.2"/>
    <property type="molecule type" value="Genomic_DNA"/>
</dbReference>
<reference evidence="10" key="1">
    <citation type="journal article" date="2006" name="PLoS Biol.">
        <title>Macronuclear genome sequence of the ciliate Tetrahymena thermophila, a model eukaryote.</title>
        <authorList>
            <person name="Eisen J.A."/>
            <person name="Coyne R.S."/>
            <person name="Wu M."/>
            <person name="Wu D."/>
            <person name="Thiagarajan M."/>
            <person name="Wortman J.R."/>
            <person name="Badger J.H."/>
            <person name="Ren Q."/>
            <person name="Amedeo P."/>
            <person name="Jones K.M."/>
            <person name="Tallon L.J."/>
            <person name="Delcher A.L."/>
            <person name="Salzberg S.L."/>
            <person name="Silva J.C."/>
            <person name="Haas B.J."/>
            <person name="Majoros W.H."/>
            <person name="Farzad M."/>
            <person name="Carlton J.M."/>
            <person name="Smith R.K. Jr."/>
            <person name="Garg J."/>
            <person name="Pearlman R.E."/>
            <person name="Karrer K.M."/>
            <person name="Sun L."/>
            <person name="Manning G."/>
            <person name="Elde N.C."/>
            <person name="Turkewitz A.P."/>
            <person name="Asai D.J."/>
            <person name="Wilkes D.E."/>
            <person name="Wang Y."/>
            <person name="Cai H."/>
            <person name="Collins K."/>
            <person name="Stewart B.A."/>
            <person name="Lee S.R."/>
            <person name="Wilamowska K."/>
            <person name="Weinberg Z."/>
            <person name="Ruzzo W.L."/>
            <person name="Wloga D."/>
            <person name="Gaertig J."/>
            <person name="Frankel J."/>
            <person name="Tsao C.-C."/>
            <person name="Gorovsky M.A."/>
            <person name="Keeling P.J."/>
            <person name="Waller R.F."/>
            <person name="Patron N.J."/>
            <person name="Cherry J.M."/>
            <person name="Stover N.A."/>
            <person name="Krieger C.J."/>
            <person name="del Toro C."/>
            <person name="Ryder H.F."/>
            <person name="Williamson S.C."/>
            <person name="Barbeau R.A."/>
            <person name="Hamilton E.P."/>
            <person name="Orias E."/>
        </authorList>
    </citation>
    <scope>NUCLEOTIDE SEQUENCE [LARGE SCALE GENOMIC DNA]</scope>
    <source>
        <strain evidence="10">SB210</strain>
    </source>
</reference>